<gene>
    <name evidence="1" type="ORF">OCOJLMKI_0534</name>
</gene>
<dbReference type="RefSeq" id="WP_238242550.1">
    <property type="nucleotide sequence ID" value="NZ_BPQP01000007.1"/>
</dbReference>
<dbReference type="Proteomes" id="UP001055125">
    <property type="component" value="Unassembled WGS sequence"/>
</dbReference>
<evidence type="ECO:0008006" key="3">
    <source>
        <dbReference type="Google" id="ProtNLM"/>
    </source>
</evidence>
<comment type="caution">
    <text evidence="1">The sequence shown here is derived from an EMBL/GenBank/DDBJ whole genome shotgun (WGS) entry which is preliminary data.</text>
</comment>
<dbReference type="NCBIfam" id="TIGR01634">
    <property type="entry name" value="tail_P2_I"/>
    <property type="match status" value="1"/>
</dbReference>
<dbReference type="EMBL" id="BPQP01000007">
    <property type="protein sequence ID" value="GJD93341.1"/>
    <property type="molecule type" value="Genomic_DNA"/>
</dbReference>
<dbReference type="InterPro" id="IPR006521">
    <property type="entry name" value="Tail_protein_I"/>
</dbReference>
<organism evidence="1 2">
    <name type="scientific">Methylobacterium iners</name>
    <dbReference type="NCBI Taxonomy" id="418707"/>
    <lineage>
        <taxon>Bacteria</taxon>
        <taxon>Pseudomonadati</taxon>
        <taxon>Pseudomonadota</taxon>
        <taxon>Alphaproteobacteria</taxon>
        <taxon>Hyphomicrobiales</taxon>
        <taxon>Methylobacteriaceae</taxon>
        <taxon>Methylobacterium</taxon>
    </lineage>
</organism>
<keyword evidence="2" id="KW-1185">Reference proteome</keyword>
<proteinExistence type="predicted"/>
<name>A0ABQ4RRD6_9HYPH</name>
<evidence type="ECO:0000313" key="1">
    <source>
        <dbReference type="EMBL" id="GJD93341.1"/>
    </source>
</evidence>
<accession>A0ABQ4RRD6</accession>
<protein>
    <recommendedName>
        <fullName evidence="3">Phage tail protein I</fullName>
    </recommendedName>
</protein>
<dbReference type="Pfam" id="PF09684">
    <property type="entry name" value="Tail_P2_I"/>
    <property type="match status" value="1"/>
</dbReference>
<sequence length="250" mass="27276">MSEIIYPDRDFVLPGDATPLELAIADTDARLDDIDMDEIRRVRVIAEAPAAYLKHLAWEKSVDVWDPLWPDDIKRAVIEAAPIVHTHKGKLYAVRVALAALKVDTTIIQWWEEVPRGPAYTFLVKAYARARLYDGPVLNDRLIRAIFSSIMRAKPLSRAFGLVVGATFPRPLGLAPVALGKIASRKALHPRLDAKSGRTLGLAPIALGKVAPRVALHPTLDACSGRTLGLAGIGLGLTRVRAPILLRSTP</sequence>
<reference evidence="1" key="1">
    <citation type="journal article" date="2021" name="Front. Microbiol.">
        <title>Comprehensive Comparative Genomics and Phenotyping of Methylobacterium Species.</title>
        <authorList>
            <person name="Alessa O."/>
            <person name="Ogura Y."/>
            <person name="Fujitani Y."/>
            <person name="Takami H."/>
            <person name="Hayashi T."/>
            <person name="Sahin N."/>
            <person name="Tani A."/>
        </authorList>
    </citation>
    <scope>NUCLEOTIDE SEQUENCE</scope>
    <source>
        <strain evidence="1">DSM 19015</strain>
    </source>
</reference>
<evidence type="ECO:0000313" key="2">
    <source>
        <dbReference type="Proteomes" id="UP001055125"/>
    </source>
</evidence>
<reference evidence="1" key="2">
    <citation type="submission" date="2021-08" db="EMBL/GenBank/DDBJ databases">
        <authorList>
            <person name="Tani A."/>
            <person name="Ola A."/>
            <person name="Ogura Y."/>
            <person name="Katsura K."/>
            <person name="Hayashi T."/>
        </authorList>
    </citation>
    <scope>NUCLEOTIDE SEQUENCE</scope>
    <source>
        <strain evidence="1">DSM 19015</strain>
    </source>
</reference>